<dbReference type="AlphaFoldDB" id="A0A290MKQ7"/>
<sequence length="245" mass="24849">MFDDVTPRLGLPYVVAAQAQKHIPINESLARLDALVQLAVESRALAAQPASPVAGGVWILPTAATGAAWGGLAAGTLMRFEAGAWEALAPAEGVLAWVKDENQIVAFDGAAWTPLSTTFRSTVAAASPGLANTRLEVLEQEVTLSGASTATSIVIPNRAIVLAVSTRTTVAITGAASYNCGVAGEASKFGGALGVARNASNVGVVGPTAYYADTPVVLTAVGGAFVGGKVRVAIHVMRFDAPQAV</sequence>
<dbReference type="RefSeq" id="WP_096052006.1">
    <property type="nucleotide sequence ID" value="NZ_CP023315.3"/>
</dbReference>
<evidence type="ECO:0000313" key="2">
    <source>
        <dbReference type="Proteomes" id="UP000217311"/>
    </source>
</evidence>
<gene>
    <name evidence="1" type="ORF">CA606_09675</name>
</gene>
<accession>A0A290MKQ7</accession>
<dbReference type="Pfam" id="PF10983">
    <property type="entry name" value="DUF2793"/>
    <property type="match status" value="1"/>
</dbReference>
<reference evidence="2" key="1">
    <citation type="submission" date="2017-09" db="EMBL/GenBank/DDBJ databases">
        <title>Genome evolution observed in wild isolates of Caulobacter crescentus.</title>
        <authorList>
            <person name="Ely B."/>
            <person name="Wilson K."/>
            <person name="Scott D."/>
        </authorList>
    </citation>
    <scope>NUCLEOTIDE SEQUENCE [LARGE SCALE GENOMIC DNA]</scope>
    <source>
        <strain evidence="2">CB13b1a</strain>
    </source>
</reference>
<organism evidence="1 2">
    <name type="scientific">Caulobacter vibrioides</name>
    <name type="common">Caulobacter crescentus</name>
    <dbReference type="NCBI Taxonomy" id="155892"/>
    <lineage>
        <taxon>Bacteria</taxon>
        <taxon>Pseudomonadati</taxon>
        <taxon>Pseudomonadota</taxon>
        <taxon>Alphaproteobacteria</taxon>
        <taxon>Caulobacterales</taxon>
        <taxon>Caulobacteraceae</taxon>
        <taxon>Caulobacter</taxon>
    </lineage>
</organism>
<protein>
    <submittedName>
        <fullName evidence="1">DUF2793 domain-containing protein</fullName>
    </submittedName>
</protein>
<evidence type="ECO:0000313" key="1">
    <source>
        <dbReference type="EMBL" id="ATC32591.1"/>
    </source>
</evidence>
<proteinExistence type="predicted"/>
<dbReference type="EMBL" id="CP023315">
    <property type="protein sequence ID" value="ATC32591.1"/>
    <property type="molecule type" value="Genomic_DNA"/>
</dbReference>
<dbReference type="InterPro" id="IPR021251">
    <property type="entry name" value="DUF2793"/>
</dbReference>
<dbReference type="Proteomes" id="UP000217311">
    <property type="component" value="Chromosome"/>
</dbReference>
<name>A0A290MKQ7_CAUVI</name>